<accession>A0A366M3E3</accession>
<dbReference type="SUPFAM" id="SSF51294">
    <property type="entry name" value="Hedgehog/intein (Hint) domain"/>
    <property type="match status" value="1"/>
</dbReference>
<proteinExistence type="predicted"/>
<evidence type="ECO:0000256" key="1">
    <source>
        <dbReference type="ARBA" id="ARBA00022737"/>
    </source>
</evidence>
<dbReference type="OrthoDB" id="291011at2"/>
<dbReference type="NCBIfam" id="TIGR01443">
    <property type="entry name" value="intein_Cterm"/>
    <property type="match status" value="1"/>
</dbReference>
<dbReference type="PANTHER" id="PTHR32305">
    <property type="match status" value="1"/>
</dbReference>
<dbReference type="Gene3D" id="2.180.10.10">
    <property type="entry name" value="RHS repeat-associated core"/>
    <property type="match status" value="2"/>
</dbReference>
<feature type="chain" id="PRO_5039024679" description="Hint domain-containing protein" evidence="3">
    <location>
        <begin position="25"/>
        <end position="2259"/>
    </location>
</feature>
<organism evidence="5 6">
    <name type="scientific">Spongiactinospora rosea</name>
    <dbReference type="NCBI Taxonomy" id="2248750"/>
    <lineage>
        <taxon>Bacteria</taxon>
        <taxon>Bacillati</taxon>
        <taxon>Actinomycetota</taxon>
        <taxon>Actinomycetes</taxon>
        <taxon>Streptosporangiales</taxon>
        <taxon>Streptosporangiaceae</taxon>
        <taxon>Spongiactinospora</taxon>
    </lineage>
</organism>
<dbReference type="InterPro" id="IPR003587">
    <property type="entry name" value="Hint_dom_N"/>
</dbReference>
<dbReference type="InterPro" id="IPR006530">
    <property type="entry name" value="YD"/>
</dbReference>
<keyword evidence="3" id="KW-0732">Signal</keyword>
<feature type="signal peptide" evidence="3">
    <location>
        <begin position="1"/>
        <end position="24"/>
    </location>
</feature>
<dbReference type="NCBIfam" id="TIGR01643">
    <property type="entry name" value="YD_repeat_2x"/>
    <property type="match status" value="1"/>
</dbReference>
<feature type="compositionally biased region" description="Basic and acidic residues" evidence="2">
    <location>
        <begin position="330"/>
        <end position="340"/>
    </location>
</feature>
<dbReference type="Pfam" id="PF25023">
    <property type="entry name" value="TEN_YD-shell"/>
    <property type="match status" value="1"/>
</dbReference>
<dbReference type="InterPro" id="IPR036844">
    <property type="entry name" value="Hint_dom_sf"/>
</dbReference>
<keyword evidence="6" id="KW-1185">Reference proteome</keyword>
<evidence type="ECO:0000256" key="3">
    <source>
        <dbReference type="SAM" id="SignalP"/>
    </source>
</evidence>
<dbReference type="CDD" id="cd00081">
    <property type="entry name" value="Hint"/>
    <property type="match status" value="1"/>
</dbReference>
<sequence>MPGSKRGWTKVAAILAVVVPATLAGPINARATAAEPPWQKAQQQRAVPGRAVQARGPLRDPGTAYDLKGAPPVRWTAAVNLKAAAKNGFNSVQAHTMDPATASRSGITGLGIRLAPQAKPPRGTRVTVEVDYSGFRYAYGGDWASRLRLVQLPACAATTPDQPRCQVKKPLPTRNDVKTGRLTAEVGLAATGPTTLAAVAGPSGAAGTYEATSLSPSATWGVSNQSGAFSWTYPLRLPPSPGGPTPNIDFVYSSGSVDGRTVATNNQASWIGEGFDYWPGFIERRYKACADDNVTPKRNDQCWGTQNATLSLNGQATELVLDDETGTWQPKEDDGSKIEKLSGAGNGAEGGEHWRVTTPDGTQYHFGLNHLPRWAEGKAETQSTWTVPVFGDDEREPCHEDTFSASWCRQAWRWNLDYVVDPHGTVSTFWYGKETNHYRRDVTTLTDGVPNGTPTSYDRGGYLKRIDYGQRADAIFTSPAPARVVFDVKERCIPSAGFDCAEGKFTKDNAKYWPEVPFDQHCDAGDKCVDRYSPTFWTRKRLAAVTTQVASGSAYRDVDTWTLDQQMRAPGDGTAAALWLAGIQHTGKVGGSASLPQVKFAGVQRPNRVDALEGRPPLTKWRVSAIDNETGGALSVTYSDEDCVAGHTPEADSNTRRCYPQYWSPEGATSPKPDWFHKYVVTQVQQIDRTGGAPDVLETYEYLGGGAWHHDDDDGLTKEKYKTWSQWRGYGKVRVLRGAPGEQRSKAEFTYFRGMDGDELSGGGRRDVKVTDSTGTAVEDAEWLQGKVREEIRYDGPSGPALTGTITGYWSKQTAKRVRDWATTTAHMVRADKVRTRTALAAGGWRHTTTDTDYNADGLPAKVDDLGDDATADDDQCITTTYARDTARWLVSYAARVETVTKACAATPERPADVASDVRKYYDGKAFGVAPVKGDVTKTEKLGSWDGGPRYVTAGSTTFDVYGRPLVVTDPNGTTTKTVYTPATGLLTGKQETNALGHVTTTEIEPAWGLATATTDANGKRADLAYDPLGRLTGVWLPGHAKTGYASTPNMKFGYHVRADGPTTVTTSTLRADNATYTTGYALYDGLLRARQTQQPAPGGGRLINDTLYDTRGLVYKTNSDYYAEGDPGDTLWVPGSDDDVPGQNVTVYNGMEWPTAEIFRKRGTEQWRTTTTYGGDRISVDPPPGSTPTTTITNGQGETVEVRQYKGDAPTGDYDAVRFTYTRAGKPATITDAAGNSWAYRYDLRGRMIQVDDPGKGTAKLAYDDKSDLLTTVTDARGGSLFFTYDALGRKTAEYAGTSAAGTKLAEWTFDELPDGTVVRGQPTGSTRYVKNAATGAMDAYSSAVTGYDNAYRATGTQTVIPAAEGALAGTYKTATDYNPDGTVHRTVLPAAGDLLGETLLYDYDDLGNPVTMRGLTNYVTSTTYSKLGQILDTTMSTGLKRVKETNFYEEGTGRLTRSVFERETAPISVADTNYTYDPSGNITKIADTPSGQTPDVQCFRQDHLQRLTDAWTTSTGDCAADPTQSVVGGPAPYWQSFAYDVAGNRTKEIDHRAGGDITKTYTYAGQGKPRPHTLTSVEYEGGTRDGQIDTYAYDQAGNTTERGSGRLLEWDVEGHLAKSTDPSGVSTFVYDAGGDRLIRRDPTSTTLYLAGMEIRLDTRTGAKNSTRYYEFAGQTIATRTRRGVTWLGADHHGTADASVEDTAAQATNRRRFTPFGQQRGLPPSFWPGQKGFVGGMIDEATALTHLGAREYDAEIGRFISVDPVFDIGDPQSWNGYAYADNDPVTGSDPTGLMYDGGAQPCPSCRVTPIKNPGGSGGGIHFVSYPPPPPPSNPPACGRWSFGCKAKKIWQEHKATIVNVTVSVVVTGGCLVATGGAGSVGCAAAGGAAGNLAGYLVSTPRDEWSAGGAVKAAAVGAIAGAAGGVVGKGAGAVLGKLATTATGRVVAAAAGKAAGKAKSALGRGGGAAAGGGEAAGTAAARSAGTKVAGKAKAASGARSSCNSFTAGTMVKLADGTYKAIELIRPGDKVLATDPKTGETAPKPVLATVSGAGYAKLLQITVDTDGGKGDATGVIVATEHHLFWDADDRAWIRADQLTKGDLLRAPDGTTVPLSRVDERQAHPAVYDLTVAGSHTYYVLAGVSPVLVHNCGSGTISDEVMNGHILPRHDPNHPDAWQWASKSKFAEWVTPDHIRNWARLAMRKPIDRMNLGTGGGHSHVLDLSRSNNPIGYDQAENGLFRIVVWVENGRVTGLHPGGAP</sequence>
<dbReference type="PROSITE" id="PS50818">
    <property type="entry name" value="INTEIN_C_TER"/>
    <property type="match status" value="1"/>
</dbReference>
<name>A0A366M3E3_9ACTN</name>
<dbReference type="Pfam" id="PF07591">
    <property type="entry name" value="PT-HINT"/>
    <property type="match status" value="1"/>
</dbReference>
<evidence type="ECO:0000256" key="2">
    <source>
        <dbReference type="SAM" id="MobiDB-lite"/>
    </source>
</evidence>
<dbReference type="RefSeq" id="WP_113979673.1">
    <property type="nucleotide sequence ID" value="NZ_QMEY01000002.1"/>
</dbReference>
<gene>
    <name evidence="5" type="ORF">DP939_06440</name>
</gene>
<dbReference type="SMART" id="SM00306">
    <property type="entry name" value="HintN"/>
    <property type="match status" value="1"/>
</dbReference>
<dbReference type="InterPro" id="IPR056823">
    <property type="entry name" value="TEN-like_YD-shell"/>
</dbReference>
<dbReference type="InterPro" id="IPR030934">
    <property type="entry name" value="Intein_C"/>
</dbReference>
<dbReference type="InterPro" id="IPR050708">
    <property type="entry name" value="T6SS_VgrG/RHS"/>
</dbReference>
<feature type="region of interest" description="Disordered" evidence="2">
    <location>
        <begin position="326"/>
        <end position="352"/>
    </location>
</feature>
<dbReference type="EMBL" id="QMEY01000002">
    <property type="protein sequence ID" value="RBQ20716.1"/>
    <property type="molecule type" value="Genomic_DNA"/>
</dbReference>
<dbReference type="Proteomes" id="UP000253303">
    <property type="component" value="Unassembled WGS sequence"/>
</dbReference>
<protein>
    <recommendedName>
        <fullName evidence="4">Hint domain-containing protein</fullName>
    </recommendedName>
</protein>
<dbReference type="PANTHER" id="PTHR32305:SF17">
    <property type="entry name" value="TRNA NUCLEASE WAPA"/>
    <property type="match status" value="1"/>
</dbReference>
<dbReference type="Gene3D" id="2.170.16.10">
    <property type="entry name" value="Hedgehog/Intein (Hint) domain"/>
    <property type="match status" value="1"/>
</dbReference>
<dbReference type="NCBIfam" id="TIGR03696">
    <property type="entry name" value="Rhs_assc_core"/>
    <property type="match status" value="1"/>
</dbReference>
<dbReference type="Pfam" id="PF05593">
    <property type="entry name" value="RHS_repeat"/>
    <property type="match status" value="1"/>
</dbReference>
<evidence type="ECO:0000313" key="5">
    <source>
        <dbReference type="EMBL" id="RBQ20716.1"/>
    </source>
</evidence>
<comment type="caution">
    <text evidence="5">The sequence shown here is derived from an EMBL/GenBank/DDBJ whole genome shotgun (WGS) entry which is preliminary data.</text>
</comment>
<evidence type="ECO:0000313" key="6">
    <source>
        <dbReference type="Proteomes" id="UP000253303"/>
    </source>
</evidence>
<dbReference type="InterPro" id="IPR031325">
    <property type="entry name" value="RHS_repeat"/>
</dbReference>
<keyword evidence="1" id="KW-0677">Repeat</keyword>
<dbReference type="InterPro" id="IPR022385">
    <property type="entry name" value="Rhs_assc_core"/>
</dbReference>
<evidence type="ECO:0000259" key="4">
    <source>
        <dbReference type="SMART" id="SM00306"/>
    </source>
</evidence>
<feature type="region of interest" description="Disordered" evidence="2">
    <location>
        <begin position="33"/>
        <end position="66"/>
    </location>
</feature>
<feature type="domain" description="Hint" evidence="4">
    <location>
        <begin position="2002"/>
        <end position="2107"/>
    </location>
</feature>
<reference evidence="5 6" key="1">
    <citation type="submission" date="2018-06" db="EMBL/GenBank/DDBJ databases">
        <title>Sphaerisporangium craniellae sp. nov., isolated from a marine sponge in the South China Sea.</title>
        <authorList>
            <person name="Li L."/>
        </authorList>
    </citation>
    <scope>NUCLEOTIDE SEQUENCE [LARGE SCALE GENOMIC DNA]</scope>
    <source>
        <strain evidence="5 6">LHW63015</strain>
    </source>
</reference>